<dbReference type="SUPFAM" id="SSF52087">
    <property type="entry name" value="CRAL/TRIO domain"/>
    <property type="match status" value="1"/>
</dbReference>
<dbReference type="Proteomes" id="UP000053831">
    <property type="component" value="Unassembled WGS sequence"/>
</dbReference>
<organism evidence="2 3">
    <name type="scientific">Escovopsis weberi</name>
    <dbReference type="NCBI Taxonomy" id="150374"/>
    <lineage>
        <taxon>Eukaryota</taxon>
        <taxon>Fungi</taxon>
        <taxon>Dikarya</taxon>
        <taxon>Ascomycota</taxon>
        <taxon>Pezizomycotina</taxon>
        <taxon>Sordariomycetes</taxon>
        <taxon>Hypocreomycetidae</taxon>
        <taxon>Hypocreales</taxon>
        <taxon>Hypocreaceae</taxon>
        <taxon>Escovopsis</taxon>
    </lineage>
</organism>
<proteinExistence type="predicted"/>
<evidence type="ECO:0000313" key="2">
    <source>
        <dbReference type="EMBL" id="KOS17191.1"/>
    </source>
</evidence>
<comment type="caution">
    <text evidence="2">The sequence shown here is derived from an EMBL/GenBank/DDBJ whole genome shotgun (WGS) entry which is preliminary data.</text>
</comment>
<dbReference type="Pfam" id="PF00650">
    <property type="entry name" value="CRAL_TRIO"/>
    <property type="match status" value="1"/>
</dbReference>
<name>A0A0M8N0F2_ESCWE</name>
<dbReference type="PANTHER" id="PTHR45824:SF29">
    <property type="entry name" value="GH16843P"/>
    <property type="match status" value="1"/>
</dbReference>
<dbReference type="SMART" id="SM01100">
    <property type="entry name" value="CRAL_TRIO_N"/>
    <property type="match status" value="1"/>
</dbReference>
<accession>A0A0M8N0F2</accession>
<protein>
    <submittedName>
        <fullName evidence="2">CRAL-TRIO domain-containing protein</fullName>
    </submittedName>
</protein>
<dbReference type="EMBL" id="LGSR01000028">
    <property type="protein sequence ID" value="KOS17191.1"/>
    <property type="molecule type" value="Genomic_DNA"/>
</dbReference>
<dbReference type="GO" id="GO:0008526">
    <property type="term" value="F:phosphatidylinositol transfer activity"/>
    <property type="evidence" value="ECO:0007669"/>
    <property type="project" value="TreeGrafter"/>
</dbReference>
<dbReference type="CDD" id="cd00170">
    <property type="entry name" value="SEC14"/>
    <property type="match status" value="1"/>
</dbReference>
<dbReference type="OrthoDB" id="75724at2759"/>
<dbReference type="Gene3D" id="3.40.525.10">
    <property type="entry name" value="CRAL-TRIO lipid binding domain"/>
    <property type="match status" value="1"/>
</dbReference>
<dbReference type="STRING" id="150374.A0A0M8N0F2"/>
<evidence type="ECO:0000259" key="1">
    <source>
        <dbReference type="PROSITE" id="PS50191"/>
    </source>
</evidence>
<dbReference type="PANTHER" id="PTHR45824">
    <property type="entry name" value="GH16843P"/>
    <property type="match status" value="1"/>
</dbReference>
<keyword evidence="3" id="KW-1185">Reference proteome</keyword>
<feature type="domain" description="CRAL-TRIO" evidence="1">
    <location>
        <begin position="111"/>
        <end position="267"/>
    </location>
</feature>
<evidence type="ECO:0000313" key="3">
    <source>
        <dbReference type="Proteomes" id="UP000053831"/>
    </source>
</evidence>
<dbReference type="InterPro" id="IPR011074">
    <property type="entry name" value="CRAL/TRIO_N_dom"/>
</dbReference>
<dbReference type="InterPro" id="IPR052578">
    <property type="entry name" value="PI_Transfer_CRAL-TRIO"/>
</dbReference>
<dbReference type="SUPFAM" id="SSF46938">
    <property type="entry name" value="CRAL/TRIO N-terminal domain"/>
    <property type="match status" value="1"/>
</dbReference>
<sequence>MAEETQAMKLPIPAPAAESAPLPRATLTDTQKAMYATVLDKVAALTEVACSSKHADKSGPLTDAERAWLSRDCILRYLRAAKWNAASAFERVVATLVWRREYELDGFTADYISPEQETGKQLILGFDKEGRPCLYLNPGRQNTHTSQRQVHHMFFMVERLIDVMPPGVETLALMINFKQSKTKYPQSVSMSMSREVLHILQNHYPERLGRCLIINVHWVIQGFFKLINPFIDPVSRAKLKFNEDMRQYVPPEQLWSADWDGELDFDYDHEAYWPALMEMCRQKKEARIARWEAAGKHIGESEDYMAGSTDESVFGFKFDAAAAKEGGKAVEKTVEETVEEKVEVNTEGKIEEEVKTEVETEVKTEEKIEEKVEVKTEETVEEKVVEKMAEVKLENGAVPA</sequence>
<dbReference type="SMART" id="SM00516">
    <property type="entry name" value="SEC14"/>
    <property type="match status" value="1"/>
</dbReference>
<dbReference type="PROSITE" id="PS50191">
    <property type="entry name" value="CRAL_TRIO"/>
    <property type="match status" value="1"/>
</dbReference>
<dbReference type="InterPro" id="IPR036273">
    <property type="entry name" value="CRAL/TRIO_N_dom_sf"/>
</dbReference>
<dbReference type="Pfam" id="PF03765">
    <property type="entry name" value="CRAL_TRIO_N"/>
    <property type="match status" value="1"/>
</dbReference>
<dbReference type="InterPro" id="IPR001251">
    <property type="entry name" value="CRAL-TRIO_dom"/>
</dbReference>
<reference evidence="2 3" key="1">
    <citation type="submission" date="2015-07" db="EMBL/GenBank/DDBJ databases">
        <title>The genome of the fungus Escovopsis weberi, a specialized disease agent of ant agriculture.</title>
        <authorList>
            <person name="de Man T.J."/>
            <person name="Stajich J.E."/>
            <person name="Kubicek C.P."/>
            <person name="Chenthamara K."/>
            <person name="Atanasova L."/>
            <person name="Druzhinina I.S."/>
            <person name="Birnbaum S."/>
            <person name="Barribeau S.M."/>
            <person name="Teiling C."/>
            <person name="Suen G."/>
            <person name="Currie C."/>
            <person name="Gerardo N.M."/>
        </authorList>
    </citation>
    <scope>NUCLEOTIDE SEQUENCE [LARGE SCALE GENOMIC DNA]</scope>
</reference>
<gene>
    <name evidence="2" type="ORF">ESCO_005905</name>
</gene>
<dbReference type="AlphaFoldDB" id="A0A0M8N0F2"/>
<dbReference type="InterPro" id="IPR036865">
    <property type="entry name" value="CRAL-TRIO_dom_sf"/>
</dbReference>